<organism evidence="2 3">
    <name type="scientific">Candidatus Lambdaproteobacteria bacterium RIFOXYD2_FULL_50_16</name>
    <dbReference type="NCBI Taxonomy" id="1817772"/>
    <lineage>
        <taxon>Bacteria</taxon>
        <taxon>Pseudomonadati</taxon>
        <taxon>Pseudomonadota</taxon>
        <taxon>Candidatus Lambdaproteobacteria</taxon>
    </lineage>
</organism>
<reference evidence="2 3" key="1">
    <citation type="journal article" date="2016" name="Nat. Commun.">
        <title>Thousands of microbial genomes shed light on interconnected biogeochemical processes in an aquifer system.</title>
        <authorList>
            <person name="Anantharaman K."/>
            <person name="Brown C.T."/>
            <person name="Hug L.A."/>
            <person name="Sharon I."/>
            <person name="Castelle C.J."/>
            <person name="Probst A.J."/>
            <person name="Thomas B.C."/>
            <person name="Singh A."/>
            <person name="Wilkins M.J."/>
            <person name="Karaoz U."/>
            <person name="Brodie E.L."/>
            <person name="Williams K.H."/>
            <person name="Hubbard S.S."/>
            <person name="Banfield J.F."/>
        </authorList>
    </citation>
    <scope>NUCLEOTIDE SEQUENCE [LARGE SCALE GENOMIC DNA]</scope>
</reference>
<evidence type="ECO:0000313" key="3">
    <source>
        <dbReference type="Proteomes" id="UP000178449"/>
    </source>
</evidence>
<accession>A0A1F6GF24</accession>
<dbReference type="PROSITE" id="PS51257">
    <property type="entry name" value="PROKAR_LIPOPROTEIN"/>
    <property type="match status" value="1"/>
</dbReference>
<keyword evidence="1" id="KW-0175">Coiled coil</keyword>
<evidence type="ECO:0000313" key="2">
    <source>
        <dbReference type="EMBL" id="OGG96720.1"/>
    </source>
</evidence>
<proteinExistence type="predicted"/>
<dbReference type="STRING" id="1817772.A2527_03965"/>
<feature type="coiled-coil region" evidence="1">
    <location>
        <begin position="143"/>
        <end position="203"/>
    </location>
</feature>
<dbReference type="AlphaFoldDB" id="A0A1F6GF24"/>
<dbReference type="Proteomes" id="UP000178449">
    <property type="component" value="Unassembled WGS sequence"/>
</dbReference>
<comment type="caution">
    <text evidence="2">The sequence shown here is derived from an EMBL/GenBank/DDBJ whole genome shotgun (WGS) entry which is preliminary data.</text>
</comment>
<evidence type="ECO:0000256" key="1">
    <source>
        <dbReference type="SAM" id="Coils"/>
    </source>
</evidence>
<protein>
    <submittedName>
        <fullName evidence="2">Uncharacterized protein</fullName>
    </submittedName>
</protein>
<sequence length="315" mass="35664">MTSIKKFARIWIWLLFALALGCPWSVFAQVNKGSIIQSVTLTKEGEEVILEIRGLLNAEDLDKIRIRQKPNSNKVTLSLPASLIDPEGMPTALLTFAPEMPVENIKVIENLVEESEEDVSFNLDLVVEGKIALKPEILKPVSETLVRIKLEDYEKAMEAAKEKSGPASEQNRRRQERFTKERLKELEAQKQAAAQTMQKDVRELVSNYKKPAVLQISILNGTGYTQRAYQLSVFLGNLQKTNIEEMVGSKLDIVNISNSPSQRPIDTTIYYRENYLKSALLLAQLIDGEQRVVPMLDQNERIGVDVEIYLGKDYK</sequence>
<name>A0A1F6GF24_9PROT</name>
<gene>
    <name evidence="2" type="ORF">A2527_03965</name>
</gene>
<dbReference type="EMBL" id="MFNE01000010">
    <property type="protein sequence ID" value="OGG96720.1"/>
    <property type="molecule type" value="Genomic_DNA"/>
</dbReference>